<comment type="subunit">
    <text evidence="2 4">Monomer. Interacts with PqqE.</text>
</comment>
<comment type="similarity">
    <text evidence="4">Belongs to the PqqD family.</text>
</comment>
<evidence type="ECO:0000313" key="6">
    <source>
        <dbReference type="Proteomes" id="UP001162030"/>
    </source>
</evidence>
<dbReference type="RefSeq" id="WP_026608774.1">
    <property type="nucleotide sequence ID" value="NZ_OX458333.1"/>
</dbReference>
<name>A0ABM9I9F9_9GAMM</name>
<keyword evidence="3 4" id="KW-0884">PQQ biosynthesis</keyword>
<comment type="pathway">
    <text evidence="1 4">Cofactor biosynthesis; pyrroloquinoline quinone biosynthesis.</text>
</comment>
<comment type="function">
    <text evidence="4">Functions as a PqqA binding protein and presents PqqA to PqqE, in the pyrroloquinoline quinone (PQQ) biosynthetic pathway.</text>
</comment>
<gene>
    <name evidence="4 5" type="primary">pqqD</name>
    <name evidence="5" type="ORF">MSZNOR_4953</name>
</gene>
<dbReference type="Gene3D" id="1.10.10.1150">
    <property type="entry name" value="Coenzyme PQQ synthesis protein D (PqqD)"/>
    <property type="match status" value="1"/>
</dbReference>
<dbReference type="HAMAP" id="MF_00655">
    <property type="entry name" value="PQQ_syn_PqqD"/>
    <property type="match status" value="1"/>
</dbReference>
<organism evidence="5 6">
    <name type="scientific">Methylocaldum szegediense</name>
    <dbReference type="NCBI Taxonomy" id="73780"/>
    <lineage>
        <taxon>Bacteria</taxon>
        <taxon>Pseudomonadati</taxon>
        <taxon>Pseudomonadota</taxon>
        <taxon>Gammaproteobacteria</taxon>
        <taxon>Methylococcales</taxon>
        <taxon>Methylococcaceae</taxon>
        <taxon>Methylocaldum</taxon>
    </lineage>
</organism>
<evidence type="ECO:0000256" key="1">
    <source>
        <dbReference type="ARBA" id="ARBA00004886"/>
    </source>
</evidence>
<dbReference type="Proteomes" id="UP001162030">
    <property type="component" value="Chromosome"/>
</dbReference>
<dbReference type="InterPro" id="IPR041881">
    <property type="entry name" value="PqqD_sf"/>
</dbReference>
<dbReference type="InterPro" id="IPR008792">
    <property type="entry name" value="PQQD"/>
</dbReference>
<sequence length="93" mass="10654">MALDSKSFFAFSPLHRLQWEEAQQRYVILYPEGLVELNLSAAEILKLCDGTRDLDTIVSELEAKFETSGLRDDISELLQSALDNGWIRQIPRQ</sequence>
<dbReference type="InterPro" id="IPR022479">
    <property type="entry name" value="PqqD_bac"/>
</dbReference>
<accession>A0ABM9I9F9</accession>
<evidence type="ECO:0000256" key="2">
    <source>
        <dbReference type="ARBA" id="ARBA00011741"/>
    </source>
</evidence>
<evidence type="ECO:0000313" key="5">
    <source>
        <dbReference type="EMBL" id="CAI8973876.1"/>
    </source>
</evidence>
<reference evidence="5 6" key="1">
    <citation type="submission" date="2023-03" db="EMBL/GenBank/DDBJ databases">
        <authorList>
            <person name="Pearce D."/>
        </authorList>
    </citation>
    <scope>NUCLEOTIDE SEQUENCE [LARGE SCALE GENOMIC DNA]</scope>
    <source>
        <strain evidence="5">Msz</strain>
    </source>
</reference>
<dbReference type="EMBL" id="OX458333">
    <property type="protein sequence ID" value="CAI8973876.1"/>
    <property type="molecule type" value="Genomic_DNA"/>
</dbReference>
<proteinExistence type="inferred from homology"/>
<keyword evidence="6" id="KW-1185">Reference proteome</keyword>
<dbReference type="NCBIfam" id="TIGR03859">
    <property type="entry name" value="PQQ_PqqD"/>
    <property type="match status" value="1"/>
</dbReference>
<evidence type="ECO:0000256" key="4">
    <source>
        <dbReference type="HAMAP-Rule" id="MF_00655"/>
    </source>
</evidence>
<protein>
    <recommendedName>
        <fullName evidence="4">PqqA binding protein</fullName>
    </recommendedName>
    <alternativeName>
        <fullName evidence="4">Coenzyme PQQ synthesis protein D</fullName>
    </alternativeName>
    <alternativeName>
        <fullName evidence="4">Pyrroloquinoline quinone biosynthesis protein D</fullName>
    </alternativeName>
</protein>
<dbReference type="Pfam" id="PF05402">
    <property type="entry name" value="PqqD"/>
    <property type="match status" value="1"/>
</dbReference>
<evidence type="ECO:0000256" key="3">
    <source>
        <dbReference type="ARBA" id="ARBA00022905"/>
    </source>
</evidence>
<dbReference type="NCBIfam" id="NF002535">
    <property type="entry name" value="PRK02079.1"/>
    <property type="match status" value="1"/>
</dbReference>